<organism evidence="4">
    <name type="scientific">marine metagenome</name>
    <dbReference type="NCBI Taxonomy" id="408172"/>
    <lineage>
        <taxon>unclassified sequences</taxon>
        <taxon>metagenomes</taxon>
        <taxon>ecological metagenomes</taxon>
    </lineage>
</organism>
<dbReference type="PANTHER" id="PTHR10434:SF9">
    <property type="entry name" value="PHOSPHOLIPID_GLYCEROL ACYLTRANSFERASE DOMAIN-CONTAINING PROTEIN"/>
    <property type="match status" value="1"/>
</dbReference>
<dbReference type="GO" id="GO:0003841">
    <property type="term" value="F:1-acylglycerol-3-phosphate O-acyltransferase activity"/>
    <property type="evidence" value="ECO:0007669"/>
    <property type="project" value="TreeGrafter"/>
</dbReference>
<name>A0A381XV85_9ZZZZ</name>
<accession>A0A381XV85</accession>
<dbReference type="SUPFAM" id="SSF69593">
    <property type="entry name" value="Glycerol-3-phosphate (1)-acyltransferase"/>
    <property type="match status" value="1"/>
</dbReference>
<feature type="domain" description="Phospholipid/glycerol acyltransferase" evidence="3">
    <location>
        <begin position="14"/>
        <end position="123"/>
    </location>
</feature>
<evidence type="ECO:0000313" key="4">
    <source>
        <dbReference type="EMBL" id="SVA68615.1"/>
    </source>
</evidence>
<evidence type="ECO:0000256" key="1">
    <source>
        <dbReference type="ARBA" id="ARBA00022679"/>
    </source>
</evidence>
<dbReference type="SMART" id="SM00563">
    <property type="entry name" value="PlsC"/>
    <property type="match status" value="1"/>
</dbReference>
<keyword evidence="2" id="KW-0012">Acyltransferase</keyword>
<reference evidence="4" key="1">
    <citation type="submission" date="2018-05" db="EMBL/GenBank/DDBJ databases">
        <authorList>
            <person name="Lanie J.A."/>
            <person name="Ng W.-L."/>
            <person name="Kazmierczak K.M."/>
            <person name="Andrzejewski T.M."/>
            <person name="Davidsen T.M."/>
            <person name="Wayne K.J."/>
            <person name="Tettelin H."/>
            <person name="Glass J.I."/>
            <person name="Rusch D."/>
            <person name="Podicherti R."/>
            <person name="Tsui H.-C.T."/>
            <person name="Winkler M.E."/>
        </authorList>
    </citation>
    <scope>NUCLEOTIDE SEQUENCE</scope>
</reference>
<dbReference type="PANTHER" id="PTHR10434">
    <property type="entry name" value="1-ACYL-SN-GLYCEROL-3-PHOSPHATE ACYLTRANSFERASE"/>
    <property type="match status" value="1"/>
</dbReference>
<dbReference type="GO" id="GO:0006654">
    <property type="term" value="P:phosphatidic acid biosynthetic process"/>
    <property type="evidence" value="ECO:0007669"/>
    <property type="project" value="TreeGrafter"/>
</dbReference>
<feature type="non-terminal residue" evidence="4">
    <location>
        <position position="1"/>
    </location>
</feature>
<evidence type="ECO:0000256" key="2">
    <source>
        <dbReference type="ARBA" id="ARBA00023315"/>
    </source>
</evidence>
<proteinExistence type="predicted"/>
<dbReference type="EMBL" id="UINC01016489">
    <property type="protein sequence ID" value="SVA68615.1"/>
    <property type="molecule type" value="Genomic_DNA"/>
</dbReference>
<dbReference type="Pfam" id="PF01553">
    <property type="entry name" value="Acyltransferase"/>
    <property type="match status" value="1"/>
</dbReference>
<sequence>KATGDIPKDISKCIVIAAPHTSNWDFVIGRAFGYLLGMNAKYLGKSQLFTPLYGWFFRLTGGIPVDRTKHNNLVSFSMDLFNKSKKLIISLSPEGTRQRVDKWKLGFYHIAVGAKIPIVISFLDYKEKKVGIGKVIYPSGNIKKDMQIIQDFYKTITPKYPELYNPVIF</sequence>
<gene>
    <name evidence="4" type="ORF">METZ01_LOCUS121469</name>
</gene>
<keyword evidence="1" id="KW-0808">Transferase</keyword>
<dbReference type="AlphaFoldDB" id="A0A381XV85"/>
<evidence type="ECO:0000259" key="3">
    <source>
        <dbReference type="SMART" id="SM00563"/>
    </source>
</evidence>
<protein>
    <recommendedName>
        <fullName evidence="3">Phospholipid/glycerol acyltransferase domain-containing protein</fullName>
    </recommendedName>
</protein>
<dbReference type="InterPro" id="IPR002123">
    <property type="entry name" value="Plipid/glycerol_acylTrfase"/>
</dbReference>